<keyword evidence="2" id="KW-1185">Reference proteome</keyword>
<reference evidence="1 2" key="1">
    <citation type="submission" date="2022-09" db="EMBL/GenBank/DDBJ databases">
        <authorList>
            <person name="Palmer J.M."/>
        </authorList>
    </citation>
    <scope>NUCLEOTIDE SEQUENCE [LARGE SCALE GENOMIC DNA]</scope>
    <source>
        <strain evidence="1 2">DSM 7382</strain>
    </source>
</reference>
<gene>
    <name evidence="1" type="ORF">QCA50_011761</name>
</gene>
<protein>
    <submittedName>
        <fullName evidence="1">Uncharacterized protein</fullName>
    </submittedName>
</protein>
<sequence>MWGFKLPFSATFQNCFSGEKLEFRITQHLLSSFLSLLAIRIQAGSIHCVMASLHMYIVSDRALSLSLLFALHIGLVCDPKQPLQIATLDIHRRSNVTNRGVRKGKRNNGDIDEGDELDLKGAGY</sequence>
<evidence type="ECO:0000313" key="2">
    <source>
        <dbReference type="Proteomes" id="UP001385951"/>
    </source>
</evidence>
<dbReference type="AlphaFoldDB" id="A0AAW0FVK7"/>
<comment type="caution">
    <text evidence="1">The sequence shown here is derived from an EMBL/GenBank/DDBJ whole genome shotgun (WGS) entry which is preliminary data.</text>
</comment>
<accession>A0AAW0FVK7</accession>
<organism evidence="1 2">
    <name type="scientific">Cerrena zonata</name>
    <dbReference type="NCBI Taxonomy" id="2478898"/>
    <lineage>
        <taxon>Eukaryota</taxon>
        <taxon>Fungi</taxon>
        <taxon>Dikarya</taxon>
        <taxon>Basidiomycota</taxon>
        <taxon>Agaricomycotina</taxon>
        <taxon>Agaricomycetes</taxon>
        <taxon>Polyporales</taxon>
        <taxon>Cerrenaceae</taxon>
        <taxon>Cerrena</taxon>
    </lineage>
</organism>
<evidence type="ECO:0000313" key="1">
    <source>
        <dbReference type="EMBL" id="KAK7684926.1"/>
    </source>
</evidence>
<name>A0AAW0FVK7_9APHY</name>
<proteinExistence type="predicted"/>
<dbReference type="Proteomes" id="UP001385951">
    <property type="component" value="Unassembled WGS sequence"/>
</dbReference>
<dbReference type="EMBL" id="JASBNA010000022">
    <property type="protein sequence ID" value="KAK7684926.1"/>
    <property type="molecule type" value="Genomic_DNA"/>
</dbReference>